<evidence type="ECO:0000259" key="15">
    <source>
        <dbReference type="PROSITE" id="PS50109"/>
    </source>
</evidence>
<dbReference type="NCBIfam" id="NF046044">
    <property type="entry name" value="PnpS"/>
    <property type="match status" value="1"/>
</dbReference>
<dbReference type="InterPro" id="IPR029151">
    <property type="entry name" value="Sensor-like_sf"/>
</dbReference>
<proteinExistence type="predicted"/>
<dbReference type="SUPFAM" id="SSF103190">
    <property type="entry name" value="Sensory domain-like"/>
    <property type="match status" value="1"/>
</dbReference>
<dbReference type="Pfam" id="PF00672">
    <property type="entry name" value="HAMP"/>
    <property type="match status" value="1"/>
</dbReference>
<keyword evidence="12" id="KW-0902">Two-component regulatory system</keyword>
<reference evidence="18 19" key="2">
    <citation type="submission" date="2009-02" db="EMBL/GenBank/DDBJ databases">
        <title>Draft genome sequence of Clostridium methylpentosum (DSM 5476).</title>
        <authorList>
            <person name="Sudarsanam P."/>
            <person name="Ley R."/>
            <person name="Guruge J."/>
            <person name="Turnbaugh P.J."/>
            <person name="Mahowald M."/>
            <person name="Liep D."/>
            <person name="Gordon J."/>
        </authorList>
    </citation>
    <scope>NUCLEOTIDE SEQUENCE [LARGE SCALE GENOMIC DNA]</scope>
    <source>
        <strain evidence="18 19">DSM 5476</strain>
    </source>
</reference>
<dbReference type="InterPro" id="IPR003594">
    <property type="entry name" value="HATPase_dom"/>
</dbReference>
<evidence type="ECO:0000256" key="5">
    <source>
        <dbReference type="ARBA" id="ARBA00022553"/>
    </source>
</evidence>
<dbReference type="EMBL" id="ACEC01000043">
    <property type="protein sequence ID" value="EEG31135.1"/>
    <property type="molecule type" value="Genomic_DNA"/>
</dbReference>
<accession>C0EBL7</accession>
<dbReference type="InterPro" id="IPR003661">
    <property type="entry name" value="HisK_dim/P_dom"/>
</dbReference>
<sequence length="586" mass="65683">MKNKLIASYVVLILFMILFMGVYSIVSTQNIYHRDYRESMEKQALLVSSLLPEDQEYQTFANEYSSQLGLRITVVDRQGTVLADSSYEEPLENHLKRPEIQKALSGQVGVDTRYSKTAHLYYLYVAVPVQNRELALRLAKPAVDIEQTVGQIIAVALFGILLCAVFAIVMSVVFSRRIIRPLDQLNDAVNEVAQGNYGKKIYLNGTGQVATLAQSFNVMNQILEFNVNQLEEQNVKLSSMLNSMTEGVVAVDTKFRLILTNPAAHEMFGLPEPKGLIGKNIYGLMRNEEFYLLLEEVAESGRSRSRELEWQVPGGSRMLRLNAAPFFRQGGEPYGVLFVVEDVTQIRRLEQMRTDFVSNVSHELKTPLTSIIGFVDTLKAGAMEDADTARHFLDIISIESGRLYRLLQDILTLSSIESADQDVNVSPVALGEIARQVDQLLRPKAGDKQLAFEIRVEDNLPPFACNRDRISQMLINIIENAVKYTEHGSVITTIEKRGDNLKICVSDTGIGIPADQLDRVFERFYRVDKGRSRSMGGTGLGLSIVKHIVLLYQGSVSVSSEVGKGSEFTIFLPYRRASKRPLTEDH</sequence>
<evidence type="ECO:0000256" key="7">
    <source>
        <dbReference type="ARBA" id="ARBA00022692"/>
    </source>
</evidence>
<dbReference type="CDD" id="cd00082">
    <property type="entry name" value="HisKA"/>
    <property type="match status" value="1"/>
</dbReference>
<evidence type="ECO:0000256" key="4">
    <source>
        <dbReference type="ARBA" id="ARBA00022475"/>
    </source>
</evidence>
<evidence type="ECO:0000256" key="8">
    <source>
        <dbReference type="ARBA" id="ARBA00022741"/>
    </source>
</evidence>
<feature type="domain" description="PAS" evidence="16">
    <location>
        <begin position="233"/>
        <end position="270"/>
    </location>
</feature>
<dbReference type="SMART" id="SM00304">
    <property type="entry name" value="HAMP"/>
    <property type="match status" value="1"/>
</dbReference>
<dbReference type="SMART" id="SM00387">
    <property type="entry name" value="HATPase_c"/>
    <property type="match status" value="1"/>
</dbReference>
<dbReference type="InterPro" id="IPR035965">
    <property type="entry name" value="PAS-like_dom_sf"/>
</dbReference>
<dbReference type="EC" id="2.7.13.3" evidence="3"/>
<organism evidence="18 19">
    <name type="scientific">[Clostridium] methylpentosum DSM 5476</name>
    <dbReference type="NCBI Taxonomy" id="537013"/>
    <lineage>
        <taxon>Bacteria</taxon>
        <taxon>Bacillati</taxon>
        <taxon>Bacillota</taxon>
        <taxon>Clostridia</taxon>
        <taxon>Eubacteriales</taxon>
        <taxon>Oscillospiraceae</taxon>
        <taxon>Oscillospiraceae incertae sedis</taxon>
    </lineage>
</organism>
<dbReference type="GO" id="GO:0005886">
    <property type="term" value="C:plasma membrane"/>
    <property type="evidence" value="ECO:0007669"/>
    <property type="project" value="UniProtKB-SubCell"/>
</dbReference>
<dbReference type="Gene3D" id="3.30.565.10">
    <property type="entry name" value="Histidine kinase-like ATPase, C-terminal domain"/>
    <property type="match status" value="1"/>
</dbReference>
<dbReference type="SMART" id="SM00388">
    <property type="entry name" value="HisKA"/>
    <property type="match status" value="1"/>
</dbReference>
<keyword evidence="19" id="KW-1185">Reference proteome</keyword>
<evidence type="ECO:0000256" key="14">
    <source>
        <dbReference type="SAM" id="Phobius"/>
    </source>
</evidence>
<dbReference type="InterPro" id="IPR036890">
    <property type="entry name" value="HATPase_C_sf"/>
</dbReference>
<dbReference type="AlphaFoldDB" id="C0EBL7"/>
<evidence type="ECO:0000256" key="9">
    <source>
        <dbReference type="ARBA" id="ARBA00022777"/>
    </source>
</evidence>
<dbReference type="InterPro" id="IPR003660">
    <property type="entry name" value="HAMP_dom"/>
</dbReference>
<keyword evidence="10" id="KW-0067">ATP-binding</keyword>
<dbReference type="Pfam" id="PF00512">
    <property type="entry name" value="HisKA"/>
    <property type="match status" value="1"/>
</dbReference>
<dbReference type="FunFam" id="1.10.287.130:FF:000008">
    <property type="entry name" value="Two-component sensor histidine kinase"/>
    <property type="match status" value="1"/>
</dbReference>
<dbReference type="InterPro" id="IPR050351">
    <property type="entry name" value="BphY/WalK/GraS-like"/>
</dbReference>
<dbReference type="Gene3D" id="6.10.340.10">
    <property type="match status" value="1"/>
</dbReference>
<evidence type="ECO:0000256" key="6">
    <source>
        <dbReference type="ARBA" id="ARBA00022679"/>
    </source>
</evidence>
<evidence type="ECO:0000256" key="1">
    <source>
        <dbReference type="ARBA" id="ARBA00000085"/>
    </source>
</evidence>
<evidence type="ECO:0000313" key="19">
    <source>
        <dbReference type="Proteomes" id="UP000003340"/>
    </source>
</evidence>
<dbReference type="GO" id="GO:0000156">
    <property type="term" value="F:phosphorelay response regulator activity"/>
    <property type="evidence" value="ECO:0007669"/>
    <property type="project" value="TreeGrafter"/>
</dbReference>
<keyword evidence="8" id="KW-0547">Nucleotide-binding</keyword>
<evidence type="ECO:0000256" key="13">
    <source>
        <dbReference type="ARBA" id="ARBA00023136"/>
    </source>
</evidence>
<evidence type="ECO:0000259" key="17">
    <source>
        <dbReference type="PROSITE" id="PS50885"/>
    </source>
</evidence>
<dbReference type="SUPFAM" id="SSF158472">
    <property type="entry name" value="HAMP domain-like"/>
    <property type="match status" value="1"/>
</dbReference>
<dbReference type="CDD" id="cd16922">
    <property type="entry name" value="HATPase_EvgS-ArcB-TorS-like"/>
    <property type="match status" value="1"/>
</dbReference>
<dbReference type="InterPro" id="IPR013767">
    <property type="entry name" value="PAS_fold"/>
</dbReference>
<dbReference type="InterPro" id="IPR000014">
    <property type="entry name" value="PAS"/>
</dbReference>
<dbReference type="GO" id="GO:0000155">
    <property type="term" value="F:phosphorelay sensor kinase activity"/>
    <property type="evidence" value="ECO:0007669"/>
    <property type="project" value="InterPro"/>
</dbReference>
<keyword evidence="13 14" id="KW-0472">Membrane</keyword>
<keyword evidence="9" id="KW-0418">Kinase</keyword>
<evidence type="ECO:0000313" key="18">
    <source>
        <dbReference type="EMBL" id="EEG31135.1"/>
    </source>
</evidence>
<dbReference type="SUPFAM" id="SSF47384">
    <property type="entry name" value="Homodimeric domain of signal transducing histidine kinase"/>
    <property type="match status" value="1"/>
</dbReference>
<dbReference type="Pfam" id="PF02518">
    <property type="entry name" value="HATPase_c"/>
    <property type="match status" value="1"/>
</dbReference>
<feature type="domain" description="HAMP" evidence="17">
    <location>
        <begin position="176"/>
        <end position="228"/>
    </location>
</feature>
<dbReference type="InterPro" id="IPR036097">
    <property type="entry name" value="HisK_dim/P_sf"/>
</dbReference>
<dbReference type="Proteomes" id="UP000003340">
    <property type="component" value="Unassembled WGS sequence"/>
</dbReference>
<evidence type="ECO:0000256" key="10">
    <source>
        <dbReference type="ARBA" id="ARBA00022840"/>
    </source>
</evidence>
<dbReference type="PANTHER" id="PTHR42878">
    <property type="entry name" value="TWO-COMPONENT HISTIDINE KINASE"/>
    <property type="match status" value="1"/>
</dbReference>
<dbReference type="PROSITE" id="PS50885">
    <property type="entry name" value="HAMP"/>
    <property type="match status" value="1"/>
</dbReference>
<dbReference type="NCBIfam" id="TIGR00229">
    <property type="entry name" value="sensory_box"/>
    <property type="match status" value="1"/>
</dbReference>
<dbReference type="InterPro" id="IPR004358">
    <property type="entry name" value="Sig_transdc_His_kin-like_C"/>
</dbReference>
<evidence type="ECO:0000256" key="3">
    <source>
        <dbReference type="ARBA" id="ARBA00012438"/>
    </source>
</evidence>
<dbReference type="PANTHER" id="PTHR42878:SF7">
    <property type="entry name" value="SENSOR HISTIDINE KINASE GLRK"/>
    <property type="match status" value="1"/>
</dbReference>
<evidence type="ECO:0000256" key="12">
    <source>
        <dbReference type="ARBA" id="ARBA00023012"/>
    </source>
</evidence>
<dbReference type="Gene3D" id="3.30.450.20">
    <property type="entry name" value="PAS domain"/>
    <property type="match status" value="2"/>
</dbReference>
<dbReference type="GO" id="GO:0006355">
    <property type="term" value="P:regulation of DNA-templated transcription"/>
    <property type="evidence" value="ECO:0007669"/>
    <property type="project" value="InterPro"/>
</dbReference>
<evidence type="ECO:0000259" key="16">
    <source>
        <dbReference type="PROSITE" id="PS50112"/>
    </source>
</evidence>
<name>C0EBL7_9FIRM</name>
<dbReference type="SMART" id="SM00091">
    <property type="entry name" value="PAS"/>
    <property type="match status" value="1"/>
</dbReference>
<dbReference type="PRINTS" id="PR00344">
    <property type="entry name" value="BCTRLSENSOR"/>
</dbReference>
<feature type="domain" description="Histidine kinase" evidence="15">
    <location>
        <begin position="359"/>
        <end position="576"/>
    </location>
</feature>
<dbReference type="HOGENOM" id="CLU_000445_89_2_9"/>
<dbReference type="Pfam" id="PF16736">
    <property type="entry name" value="sCache_like"/>
    <property type="match status" value="1"/>
</dbReference>
<evidence type="ECO:0000256" key="11">
    <source>
        <dbReference type="ARBA" id="ARBA00022989"/>
    </source>
</evidence>
<dbReference type="CDD" id="cd06225">
    <property type="entry name" value="HAMP"/>
    <property type="match status" value="1"/>
</dbReference>
<dbReference type="PROSITE" id="PS50112">
    <property type="entry name" value="PAS"/>
    <property type="match status" value="1"/>
</dbReference>
<dbReference type="GO" id="GO:0007234">
    <property type="term" value="P:osmosensory signaling via phosphorelay pathway"/>
    <property type="evidence" value="ECO:0007669"/>
    <property type="project" value="TreeGrafter"/>
</dbReference>
<dbReference type="SUPFAM" id="SSF55785">
    <property type="entry name" value="PYP-like sensor domain (PAS domain)"/>
    <property type="match status" value="1"/>
</dbReference>
<feature type="transmembrane region" description="Helical" evidence="14">
    <location>
        <begin position="6"/>
        <end position="26"/>
    </location>
</feature>
<dbReference type="SUPFAM" id="SSF55874">
    <property type="entry name" value="ATPase domain of HSP90 chaperone/DNA topoisomerase II/histidine kinase"/>
    <property type="match status" value="1"/>
</dbReference>
<dbReference type="InterPro" id="IPR005467">
    <property type="entry name" value="His_kinase_dom"/>
</dbReference>
<keyword evidence="5" id="KW-0597">Phosphoprotein</keyword>
<dbReference type="Gene3D" id="1.10.287.130">
    <property type="match status" value="1"/>
</dbReference>
<comment type="caution">
    <text evidence="18">The sequence shown here is derived from an EMBL/GenBank/DDBJ whole genome shotgun (WGS) entry which is preliminary data.</text>
</comment>
<dbReference type="PROSITE" id="PS50109">
    <property type="entry name" value="HIS_KIN"/>
    <property type="match status" value="1"/>
</dbReference>
<keyword evidence="4" id="KW-1003">Cell membrane</keyword>
<dbReference type="STRING" id="537013.CLOSTMETH_01235"/>
<dbReference type="CDD" id="cd00130">
    <property type="entry name" value="PAS"/>
    <property type="match status" value="1"/>
</dbReference>
<keyword evidence="6" id="KW-0808">Transferase</keyword>
<feature type="transmembrane region" description="Helical" evidence="14">
    <location>
        <begin position="152"/>
        <end position="174"/>
    </location>
</feature>
<dbReference type="GO" id="GO:0005524">
    <property type="term" value="F:ATP binding"/>
    <property type="evidence" value="ECO:0007669"/>
    <property type="project" value="UniProtKB-KW"/>
</dbReference>
<dbReference type="Pfam" id="PF00989">
    <property type="entry name" value="PAS"/>
    <property type="match status" value="1"/>
</dbReference>
<protein>
    <recommendedName>
        <fullName evidence="3">histidine kinase</fullName>
        <ecNumber evidence="3">2.7.13.3</ecNumber>
    </recommendedName>
</protein>
<dbReference type="GO" id="GO:0030295">
    <property type="term" value="F:protein kinase activator activity"/>
    <property type="evidence" value="ECO:0007669"/>
    <property type="project" value="TreeGrafter"/>
</dbReference>
<gene>
    <name evidence="18" type="ORF">CLOSTMETH_01235</name>
</gene>
<keyword evidence="7 14" id="KW-0812">Transmembrane</keyword>
<evidence type="ECO:0000256" key="2">
    <source>
        <dbReference type="ARBA" id="ARBA00004651"/>
    </source>
</evidence>
<comment type="catalytic activity">
    <reaction evidence="1">
        <text>ATP + protein L-histidine = ADP + protein N-phospho-L-histidine.</text>
        <dbReference type="EC" id="2.7.13.3"/>
    </reaction>
</comment>
<dbReference type="eggNOG" id="COG5002">
    <property type="taxonomic scope" value="Bacteria"/>
</dbReference>
<dbReference type="FunFam" id="3.30.565.10:FF:000023">
    <property type="entry name" value="PAS domain-containing sensor histidine kinase"/>
    <property type="match status" value="1"/>
</dbReference>
<reference evidence="18 19" key="1">
    <citation type="submission" date="2009-01" db="EMBL/GenBank/DDBJ databases">
        <authorList>
            <person name="Fulton L."/>
            <person name="Clifton S."/>
            <person name="Fulton B."/>
            <person name="Xu J."/>
            <person name="Minx P."/>
            <person name="Pepin K.H."/>
            <person name="Johnson M."/>
            <person name="Bhonagiri V."/>
            <person name="Nash W.E."/>
            <person name="Mardis E.R."/>
            <person name="Wilson R.K."/>
        </authorList>
    </citation>
    <scope>NUCLEOTIDE SEQUENCE [LARGE SCALE GENOMIC DNA]</scope>
    <source>
        <strain evidence="18 19">DSM 5476</strain>
    </source>
</reference>
<dbReference type="InterPro" id="IPR031967">
    <property type="entry name" value="PhoR_single_Cache-like_dom"/>
</dbReference>
<keyword evidence="11 14" id="KW-1133">Transmembrane helix</keyword>
<comment type="subcellular location">
    <subcellularLocation>
        <location evidence="2">Cell membrane</location>
        <topology evidence="2">Multi-pass membrane protein</topology>
    </subcellularLocation>
</comment>